<gene>
    <name evidence="8" type="ORF">G7058_09535</name>
</gene>
<keyword evidence="6 7" id="KW-0472">Membrane</keyword>
<keyword evidence="5 7" id="KW-1133">Transmembrane helix</keyword>
<keyword evidence="2" id="KW-0813">Transport</keyword>
<evidence type="ECO:0000256" key="2">
    <source>
        <dbReference type="ARBA" id="ARBA00022448"/>
    </source>
</evidence>
<organism evidence="8 9">
    <name type="scientific">Jeotgalibaca porci</name>
    <dbReference type="NCBI Taxonomy" id="1868793"/>
    <lineage>
        <taxon>Bacteria</taxon>
        <taxon>Bacillati</taxon>
        <taxon>Bacillota</taxon>
        <taxon>Bacilli</taxon>
        <taxon>Lactobacillales</taxon>
        <taxon>Carnobacteriaceae</taxon>
        <taxon>Jeotgalibaca</taxon>
    </lineage>
</organism>
<dbReference type="GO" id="GO:0055085">
    <property type="term" value="P:transmembrane transport"/>
    <property type="evidence" value="ECO:0007669"/>
    <property type="project" value="InterPro"/>
</dbReference>
<dbReference type="KEGG" id="jpo:G7058_09535"/>
<evidence type="ECO:0000256" key="3">
    <source>
        <dbReference type="ARBA" id="ARBA00022475"/>
    </source>
</evidence>
<proteinExistence type="predicted"/>
<dbReference type="AlphaFoldDB" id="A0A6G7WJA9"/>
<dbReference type="PANTHER" id="PTHR36838:SF1">
    <property type="entry name" value="SLR1864 PROTEIN"/>
    <property type="match status" value="1"/>
</dbReference>
<evidence type="ECO:0000256" key="5">
    <source>
        <dbReference type="ARBA" id="ARBA00022989"/>
    </source>
</evidence>
<dbReference type="EMBL" id="CP049889">
    <property type="protein sequence ID" value="QIK52261.1"/>
    <property type="molecule type" value="Genomic_DNA"/>
</dbReference>
<feature type="transmembrane region" description="Helical" evidence="7">
    <location>
        <begin position="99"/>
        <end position="122"/>
    </location>
</feature>
<feature type="transmembrane region" description="Helical" evidence="7">
    <location>
        <begin position="162"/>
        <end position="181"/>
    </location>
</feature>
<dbReference type="RefSeq" id="WP_166063327.1">
    <property type="nucleotide sequence ID" value="NZ_CP049889.1"/>
</dbReference>
<evidence type="ECO:0000256" key="6">
    <source>
        <dbReference type="ARBA" id="ARBA00023136"/>
    </source>
</evidence>
<evidence type="ECO:0000256" key="1">
    <source>
        <dbReference type="ARBA" id="ARBA00004141"/>
    </source>
</evidence>
<dbReference type="PANTHER" id="PTHR36838">
    <property type="entry name" value="AUXIN EFFLUX CARRIER FAMILY PROTEIN"/>
    <property type="match status" value="1"/>
</dbReference>
<dbReference type="InterPro" id="IPR004776">
    <property type="entry name" value="Mem_transp_PIN-like"/>
</dbReference>
<accession>A0A6G7WJA9</accession>
<dbReference type="Pfam" id="PF03547">
    <property type="entry name" value="Mem_trans"/>
    <property type="match status" value="1"/>
</dbReference>
<evidence type="ECO:0000256" key="4">
    <source>
        <dbReference type="ARBA" id="ARBA00022692"/>
    </source>
</evidence>
<keyword evidence="4 7" id="KW-0812">Transmembrane</keyword>
<evidence type="ECO:0000256" key="7">
    <source>
        <dbReference type="SAM" id="Phobius"/>
    </source>
</evidence>
<feature type="transmembrane region" description="Helical" evidence="7">
    <location>
        <begin position="128"/>
        <end position="150"/>
    </location>
</feature>
<comment type="subcellular location">
    <subcellularLocation>
        <location evidence="1">Membrane</location>
        <topology evidence="1">Multi-pass membrane protein</topology>
    </subcellularLocation>
</comment>
<feature type="transmembrane region" description="Helical" evidence="7">
    <location>
        <begin position="36"/>
        <end position="54"/>
    </location>
</feature>
<sequence>MNPLVVVEQLLLLMLVMLIGYSVARMKLLDDHAEMNFATLINYVTVPALILSATDGGAVAGSKWDSLIVLFVASSSYVFFTLLAFFIPKLFKVKPDEIGVLQFVTVFANNGFMGLPVVLALFGTSGLFYASIFNIPNNILVYSLGVYFISRGKKKQTIDLRKLLLNPAIISAFLALLLFLFDIQLPSLLSKTLVSLGNMISSLQSRH</sequence>
<evidence type="ECO:0000313" key="9">
    <source>
        <dbReference type="Proteomes" id="UP000501830"/>
    </source>
</evidence>
<keyword evidence="9" id="KW-1185">Reference proteome</keyword>
<name>A0A6G7WJA9_9LACT</name>
<keyword evidence="3" id="KW-1003">Cell membrane</keyword>
<dbReference type="GO" id="GO:0016020">
    <property type="term" value="C:membrane"/>
    <property type="evidence" value="ECO:0007669"/>
    <property type="project" value="UniProtKB-SubCell"/>
</dbReference>
<evidence type="ECO:0000313" key="8">
    <source>
        <dbReference type="EMBL" id="QIK52261.1"/>
    </source>
</evidence>
<reference evidence="8 9" key="1">
    <citation type="journal article" date="2017" name="Int. J. Syst. Evol. Microbiol.">
        <title>Jeotgalibaca porci sp. nov. and Jeotgalibaca arthritidis sp. nov., isolated from pigs, and emended description of the genus Jeotgalibaca.</title>
        <authorList>
            <person name="Zamora L."/>
            <person name="Perez-Sancho M."/>
            <person name="Dominguez L."/>
            <person name="Fernandez-Garayzabal J.F."/>
            <person name="Vela A.I."/>
        </authorList>
    </citation>
    <scope>NUCLEOTIDE SEQUENCE [LARGE SCALE GENOMIC DNA]</scope>
    <source>
        <strain evidence="8 9">CCUG 69148</strain>
    </source>
</reference>
<dbReference type="Proteomes" id="UP000501830">
    <property type="component" value="Chromosome"/>
</dbReference>
<feature type="transmembrane region" description="Helical" evidence="7">
    <location>
        <begin position="66"/>
        <end position="87"/>
    </location>
</feature>
<evidence type="ECO:0008006" key="10">
    <source>
        <dbReference type="Google" id="ProtNLM"/>
    </source>
</evidence>
<protein>
    <recommendedName>
        <fullName evidence="10">AEC family transporter</fullName>
    </recommendedName>
</protein>
<dbReference type="GeneID" id="94553526"/>
<feature type="transmembrane region" description="Helical" evidence="7">
    <location>
        <begin position="6"/>
        <end position="24"/>
    </location>
</feature>